<dbReference type="Proteomes" id="UP000772181">
    <property type="component" value="Unassembled WGS sequence"/>
</dbReference>
<dbReference type="AlphaFoldDB" id="A0A933GJ26"/>
<evidence type="ECO:0008006" key="3">
    <source>
        <dbReference type="Google" id="ProtNLM"/>
    </source>
</evidence>
<gene>
    <name evidence="1" type="ORF">HY730_00230</name>
</gene>
<evidence type="ECO:0000313" key="2">
    <source>
        <dbReference type="Proteomes" id="UP000772181"/>
    </source>
</evidence>
<protein>
    <recommendedName>
        <fullName evidence="3">Transposase DDE domain-containing protein</fullName>
    </recommendedName>
</protein>
<dbReference type="EMBL" id="JACQWF010000012">
    <property type="protein sequence ID" value="MBI4594787.1"/>
    <property type="molecule type" value="Genomic_DNA"/>
</dbReference>
<proteinExistence type="predicted"/>
<sequence>MLSGQYVCLQACRGCRYENGCKAKASKKRYEKIYKEEKGLTSPKEATKYPSK</sequence>
<accession>A0A933GJ26</accession>
<comment type="caution">
    <text evidence="1">The sequence shown here is derived from an EMBL/GenBank/DDBJ whole genome shotgun (WGS) entry which is preliminary data.</text>
</comment>
<name>A0A933GJ26_UNCTE</name>
<evidence type="ECO:0000313" key="1">
    <source>
        <dbReference type="EMBL" id="MBI4594787.1"/>
    </source>
</evidence>
<reference evidence="1" key="1">
    <citation type="submission" date="2020-07" db="EMBL/GenBank/DDBJ databases">
        <title>Huge and variable diversity of episymbiotic CPR bacteria and DPANN archaea in groundwater ecosystems.</title>
        <authorList>
            <person name="He C.Y."/>
            <person name="Keren R."/>
            <person name="Whittaker M."/>
            <person name="Farag I.F."/>
            <person name="Doudna J."/>
            <person name="Cate J.H.D."/>
            <person name="Banfield J.F."/>
        </authorList>
    </citation>
    <scope>NUCLEOTIDE SEQUENCE</scope>
    <source>
        <strain evidence="1">NC_groundwater_1482_Ag_S-0.65um_47_24</strain>
    </source>
</reference>
<organism evidence="1 2">
    <name type="scientific">Tectimicrobiota bacterium</name>
    <dbReference type="NCBI Taxonomy" id="2528274"/>
    <lineage>
        <taxon>Bacteria</taxon>
        <taxon>Pseudomonadati</taxon>
        <taxon>Nitrospinota/Tectimicrobiota group</taxon>
        <taxon>Candidatus Tectimicrobiota</taxon>
    </lineage>
</organism>